<evidence type="ECO:0000256" key="8">
    <source>
        <dbReference type="ARBA" id="ARBA00014472"/>
    </source>
</evidence>
<keyword evidence="14" id="KW-0808">Transferase</keyword>
<evidence type="ECO:0000256" key="2">
    <source>
        <dbReference type="ARBA" id="ARBA00003109"/>
    </source>
</evidence>
<evidence type="ECO:0000313" key="15">
    <source>
        <dbReference type="Proteomes" id="UP001226762"/>
    </source>
</evidence>
<dbReference type="InterPro" id="IPR036038">
    <property type="entry name" value="Aminotransferase-like"/>
</dbReference>
<comment type="similarity">
    <text evidence="6">Belongs to the class-IV pyridoxal-phosphate-dependent aminotransferase family.</text>
</comment>
<dbReference type="InterPro" id="IPR001544">
    <property type="entry name" value="Aminotrans_IV"/>
</dbReference>
<comment type="caution">
    <text evidence="14">The sequence shown here is derived from an EMBL/GenBank/DDBJ whole genome shotgun (WGS) entry which is preliminary data.</text>
</comment>
<reference evidence="14" key="2">
    <citation type="submission" date="2023-02" db="EMBL/GenBank/DDBJ databases">
        <title>'Rhodoalgimonas zhirmunskyi' gen. nov., isolated from a red alga.</title>
        <authorList>
            <person name="Nedashkovskaya O.I."/>
            <person name="Otstavnykh N.Y."/>
            <person name="Bystritskaya E.P."/>
            <person name="Balabanova L.A."/>
            <person name="Isaeva M.P."/>
        </authorList>
    </citation>
    <scope>NUCLEOTIDE SEQUENCE</scope>
    <source>
        <strain evidence="14">KCTC 52189</strain>
    </source>
</reference>
<gene>
    <name evidence="14" type="ORF">NO357_04840</name>
</gene>
<dbReference type="AlphaFoldDB" id="A0AAE4B3H0"/>
<dbReference type="Gene3D" id="3.30.470.10">
    <property type="match status" value="1"/>
</dbReference>
<dbReference type="PANTHER" id="PTHR42743">
    <property type="entry name" value="AMINO-ACID AMINOTRANSFERASE"/>
    <property type="match status" value="1"/>
</dbReference>
<comment type="catalytic activity">
    <reaction evidence="12">
        <text>L-isoleucine + 2-oxoglutarate = (S)-3-methyl-2-oxopentanoate + L-glutamate</text>
        <dbReference type="Rhea" id="RHEA:24801"/>
        <dbReference type="ChEBI" id="CHEBI:16810"/>
        <dbReference type="ChEBI" id="CHEBI:29985"/>
        <dbReference type="ChEBI" id="CHEBI:35146"/>
        <dbReference type="ChEBI" id="CHEBI:58045"/>
        <dbReference type="EC" id="2.6.1.42"/>
    </reaction>
</comment>
<keyword evidence="9" id="KW-0663">Pyridoxal phosphate</keyword>
<evidence type="ECO:0000256" key="12">
    <source>
        <dbReference type="ARBA" id="ARBA00048798"/>
    </source>
</evidence>
<protein>
    <recommendedName>
        <fullName evidence="8">Probable branched-chain-amino-acid aminotransferase</fullName>
        <ecNumber evidence="7">2.6.1.42</ecNumber>
    </recommendedName>
</protein>
<dbReference type="SUPFAM" id="SSF56752">
    <property type="entry name" value="D-aminoacid aminotransferase-like PLP-dependent enzymes"/>
    <property type="match status" value="1"/>
</dbReference>
<evidence type="ECO:0000256" key="7">
    <source>
        <dbReference type="ARBA" id="ARBA00013053"/>
    </source>
</evidence>
<evidence type="ECO:0000256" key="3">
    <source>
        <dbReference type="ARBA" id="ARBA00004824"/>
    </source>
</evidence>
<proteinExistence type="inferred from homology"/>
<accession>A0AAE4B3H0</accession>
<sequence length="299" mass="33134">MNEFAQGAAWMAGDILPIAEARISVLDWGLTHSDITYDVVPVWNGAFFRLPDYLERFRQSVDTLKLTIPQTDAEITEILHRIVAASGLREAYVAMVASRGVPLIPGSRDPRDCGNHFYAWVIPYVHVIKPEVADRGCHLWISKGSRRIPEDSVNPRAKNYHWGDFTTGLLEAKERGFDTTALLDHHGNVTEGPGFNVFALKGDTVVTSDHGVLHGLTRRTVIELCQARDLTVETRPLPLSELLEADEVFLSTSSGGAVPVARVDDRVFSNDAPGPVAKTLRADYFALLERGEMSQPVRY</sequence>
<evidence type="ECO:0000256" key="9">
    <source>
        <dbReference type="ARBA" id="ARBA00022898"/>
    </source>
</evidence>
<dbReference type="FunFam" id="3.20.10.10:FF:000002">
    <property type="entry name" value="D-alanine aminotransferase"/>
    <property type="match status" value="1"/>
</dbReference>
<evidence type="ECO:0000313" key="14">
    <source>
        <dbReference type="EMBL" id="MDQ2089225.1"/>
    </source>
</evidence>
<dbReference type="InterPro" id="IPR043131">
    <property type="entry name" value="BCAT-like_N"/>
</dbReference>
<dbReference type="InterPro" id="IPR043132">
    <property type="entry name" value="BCAT-like_C"/>
</dbReference>
<evidence type="ECO:0000256" key="6">
    <source>
        <dbReference type="ARBA" id="ARBA00009320"/>
    </source>
</evidence>
<comment type="cofactor">
    <cofactor evidence="1">
        <name>pyridoxal 5'-phosphate</name>
        <dbReference type="ChEBI" id="CHEBI:597326"/>
    </cofactor>
</comment>
<dbReference type="EMBL" id="JANHAX010000001">
    <property type="protein sequence ID" value="MDQ2089225.1"/>
    <property type="molecule type" value="Genomic_DNA"/>
</dbReference>
<dbReference type="Pfam" id="PF01063">
    <property type="entry name" value="Aminotran_4"/>
    <property type="match status" value="1"/>
</dbReference>
<reference evidence="14" key="1">
    <citation type="submission" date="2022-07" db="EMBL/GenBank/DDBJ databases">
        <authorList>
            <person name="Otstavnykh N."/>
            <person name="Isaeva M."/>
            <person name="Bystritskaya E."/>
        </authorList>
    </citation>
    <scope>NUCLEOTIDE SEQUENCE</scope>
    <source>
        <strain evidence="14">KCTC 52189</strain>
    </source>
</reference>
<dbReference type="RefSeq" id="WP_306734476.1">
    <property type="nucleotide sequence ID" value="NZ_JANHAX010000001.1"/>
</dbReference>
<dbReference type="GO" id="GO:0004084">
    <property type="term" value="F:branched-chain-amino-acid transaminase activity"/>
    <property type="evidence" value="ECO:0007669"/>
    <property type="project" value="UniProtKB-EC"/>
</dbReference>
<comment type="function">
    <text evidence="2">Acts on leucine, isoleucine and valine.</text>
</comment>
<dbReference type="GO" id="GO:0009082">
    <property type="term" value="P:branched-chain amino acid biosynthetic process"/>
    <property type="evidence" value="ECO:0007669"/>
    <property type="project" value="UniProtKB-KW"/>
</dbReference>
<dbReference type="Proteomes" id="UP001226762">
    <property type="component" value="Unassembled WGS sequence"/>
</dbReference>
<evidence type="ECO:0000256" key="1">
    <source>
        <dbReference type="ARBA" id="ARBA00001933"/>
    </source>
</evidence>
<keyword evidence="10" id="KW-0028">Amino-acid biosynthesis</keyword>
<keyword evidence="14" id="KW-0032">Aminotransferase</keyword>
<dbReference type="PANTHER" id="PTHR42743:SF11">
    <property type="entry name" value="AMINODEOXYCHORISMATE LYASE"/>
    <property type="match status" value="1"/>
</dbReference>
<dbReference type="Gene3D" id="3.20.10.10">
    <property type="entry name" value="D-amino Acid Aminotransferase, subunit A, domain 2"/>
    <property type="match status" value="1"/>
</dbReference>
<name>A0AAE4B3H0_9RHOB</name>
<evidence type="ECO:0000256" key="5">
    <source>
        <dbReference type="ARBA" id="ARBA00005072"/>
    </source>
</evidence>
<dbReference type="GO" id="GO:0008652">
    <property type="term" value="P:amino acid biosynthetic process"/>
    <property type="evidence" value="ECO:0007669"/>
    <property type="project" value="UniProtKB-ARBA"/>
</dbReference>
<organism evidence="14 15">
    <name type="scientific">Marimonas arenosa</name>
    <dbReference type="NCBI Taxonomy" id="1795305"/>
    <lineage>
        <taxon>Bacteria</taxon>
        <taxon>Pseudomonadati</taxon>
        <taxon>Pseudomonadota</taxon>
        <taxon>Alphaproteobacteria</taxon>
        <taxon>Rhodobacterales</taxon>
        <taxon>Paracoccaceae</taxon>
        <taxon>Marimonas</taxon>
    </lineage>
</organism>
<keyword evidence="10" id="KW-0100">Branched-chain amino acid biosynthesis</keyword>
<keyword evidence="15" id="KW-1185">Reference proteome</keyword>
<dbReference type="InterPro" id="IPR050571">
    <property type="entry name" value="Class-IV_PLP-Dep_Aminotrnsfr"/>
</dbReference>
<dbReference type="EC" id="2.6.1.42" evidence="7"/>
<evidence type="ECO:0000256" key="11">
    <source>
        <dbReference type="ARBA" id="ARBA00048212"/>
    </source>
</evidence>
<comment type="pathway">
    <text evidence="3">Amino-acid biosynthesis; L-isoleucine biosynthesis; L-isoleucine from 2-oxobutanoate: step 4/4.</text>
</comment>
<comment type="catalytic activity">
    <reaction evidence="11">
        <text>L-valine + 2-oxoglutarate = 3-methyl-2-oxobutanoate + L-glutamate</text>
        <dbReference type="Rhea" id="RHEA:24813"/>
        <dbReference type="ChEBI" id="CHEBI:11851"/>
        <dbReference type="ChEBI" id="CHEBI:16810"/>
        <dbReference type="ChEBI" id="CHEBI:29985"/>
        <dbReference type="ChEBI" id="CHEBI:57762"/>
        <dbReference type="EC" id="2.6.1.42"/>
    </reaction>
</comment>
<evidence type="ECO:0000256" key="10">
    <source>
        <dbReference type="ARBA" id="ARBA00023304"/>
    </source>
</evidence>
<comment type="pathway">
    <text evidence="4">Amino-acid biosynthesis; L-valine biosynthesis; L-valine from pyruvate: step 4/4.</text>
</comment>
<evidence type="ECO:0000256" key="13">
    <source>
        <dbReference type="ARBA" id="ARBA00049229"/>
    </source>
</evidence>
<comment type="pathway">
    <text evidence="5">Amino-acid biosynthesis; L-leucine biosynthesis; L-leucine from 3-methyl-2-oxobutanoate: step 4/4.</text>
</comment>
<comment type="catalytic activity">
    <reaction evidence="13">
        <text>L-leucine + 2-oxoglutarate = 4-methyl-2-oxopentanoate + L-glutamate</text>
        <dbReference type="Rhea" id="RHEA:18321"/>
        <dbReference type="ChEBI" id="CHEBI:16810"/>
        <dbReference type="ChEBI" id="CHEBI:17865"/>
        <dbReference type="ChEBI" id="CHEBI:29985"/>
        <dbReference type="ChEBI" id="CHEBI:57427"/>
        <dbReference type="EC" id="2.6.1.42"/>
    </reaction>
</comment>
<evidence type="ECO:0000256" key="4">
    <source>
        <dbReference type="ARBA" id="ARBA00004931"/>
    </source>
</evidence>